<dbReference type="AlphaFoldDB" id="A0A2M7BYB5"/>
<evidence type="ECO:0000313" key="2">
    <source>
        <dbReference type="Proteomes" id="UP000230324"/>
    </source>
</evidence>
<reference evidence="2" key="1">
    <citation type="submission" date="2017-09" db="EMBL/GenBank/DDBJ databases">
        <title>Depth-based differentiation of microbial function through sediment-hosted aquifers and enrichment of novel symbionts in the deep terrestrial subsurface.</title>
        <authorList>
            <person name="Probst A.J."/>
            <person name="Ladd B."/>
            <person name="Jarett J.K."/>
            <person name="Geller-Mcgrath D.E."/>
            <person name="Sieber C.M.K."/>
            <person name="Emerson J.B."/>
            <person name="Anantharaman K."/>
            <person name="Thomas B.C."/>
            <person name="Malmstrom R."/>
            <person name="Stieglmeier M."/>
            <person name="Klingl A."/>
            <person name="Woyke T."/>
            <person name="Ryan C.M."/>
            <person name="Banfield J.F."/>
        </authorList>
    </citation>
    <scope>NUCLEOTIDE SEQUENCE [LARGE SCALE GENOMIC DNA]</scope>
</reference>
<dbReference type="EMBL" id="PEUV01000028">
    <property type="protein sequence ID" value="PIV12669.1"/>
    <property type="molecule type" value="Genomic_DNA"/>
</dbReference>
<dbReference type="Proteomes" id="UP000230324">
    <property type="component" value="Unassembled WGS sequence"/>
</dbReference>
<protein>
    <submittedName>
        <fullName evidence="1">Uncharacterized protein</fullName>
    </submittedName>
</protein>
<proteinExistence type="predicted"/>
<name>A0A2M7BYB5_9BACT</name>
<dbReference type="InterPro" id="IPR011009">
    <property type="entry name" value="Kinase-like_dom_sf"/>
</dbReference>
<organism evidence="1 2">
    <name type="scientific">Candidatus Nealsonbacteria bacterium CG03_land_8_20_14_0_80_36_12</name>
    <dbReference type="NCBI Taxonomy" id="1974701"/>
    <lineage>
        <taxon>Bacteria</taxon>
        <taxon>Candidatus Nealsoniibacteriota</taxon>
    </lineage>
</organism>
<comment type="caution">
    <text evidence="1">The sequence shown here is derived from an EMBL/GenBank/DDBJ whole genome shotgun (WGS) entry which is preliminary data.</text>
</comment>
<dbReference type="Gene3D" id="3.90.1200.10">
    <property type="match status" value="1"/>
</dbReference>
<dbReference type="SUPFAM" id="SSF56112">
    <property type="entry name" value="Protein kinase-like (PK-like)"/>
    <property type="match status" value="1"/>
</dbReference>
<sequence>MSTYSLSVRNIGDGFTNSVKLYEINGSLTYSFVEKRFVDDPDYPNSFGVERGVNSYLALLGIDVPRILSECPGSLYMEFIDGRQPTKEELLEECIGKLAWIHHASLNDELYFKTRVSSGIPTRDLVRRISNLARWVGAISESGDTIRIPFDLLRVLYEKRDKELSDQYVLTLRDFGTHNILTRNNRYYFFDFERASHSCISDDIASGILEFPEDREAIINSYISSADDVFLGDIKLLLHEIEVSIFEKSLEIYAYFLGLRRMDENLRRRIVSKYRKQMIISLESLRG</sequence>
<gene>
    <name evidence="1" type="ORF">COS47_01325</name>
</gene>
<accession>A0A2M7BYB5</accession>
<evidence type="ECO:0000313" key="1">
    <source>
        <dbReference type="EMBL" id="PIV12669.1"/>
    </source>
</evidence>